<keyword evidence="1" id="KW-0812">Transmembrane</keyword>
<protein>
    <submittedName>
        <fullName evidence="2">Unannotated protein</fullName>
    </submittedName>
</protein>
<evidence type="ECO:0000256" key="1">
    <source>
        <dbReference type="SAM" id="Phobius"/>
    </source>
</evidence>
<dbReference type="EMBL" id="CAFBOT010000025">
    <property type="protein sequence ID" value="CAB4983690.1"/>
    <property type="molecule type" value="Genomic_DNA"/>
</dbReference>
<keyword evidence="1" id="KW-1133">Transmembrane helix</keyword>
<reference evidence="2" key="1">
    <citation type="submission" date="2020-05" db="EMBL/GenBank/DDBJ databases">
        <authorList>
            <person name="Chiriac C."/>
            <person name="Salcher M."/>
            <person name="Ghai R."/>
            <person name="Kavagutti S V."/>
        </authorList>
    </citation>
    <scope>NUCLEOTIDE SEQUENCE</scope>
</reference>
<proteinExistence type="predicted"/>
<dbReference type="EMBL" id="CAEZZM010000027">
    <property type="protein sequence ID" value="CAB4758696.1"/>
    <property type="molecule type" value="Genomic_DNA"/>
</dbReference>
<evidence type="ECO:0000313" key="2">
    <source>
        <dbReference type="EMBL" id="CAB4758696.1"/>
    </source>
</evidence>
<evidence type="ECO:0000313" key="3">
    <source>
        <dbReference type="EMBL" id="CAB4983690.1"/>
    </source>
</evidence>
<keyword evidence="1" id="KW-0472">Membrane</keyword>
<gene>
    <name evidence="2" type="ORF">UFOPK2872_00376</name>
    <name evidence="3" type="ORF">UFOPK4000_00254</name>
</gene>
<dbReference type="AlphaFoldDB" id="A0A6J6UGI0"/>
<organism evidence="2">
    <name type="scientific">freshwater metagenome</name>
    <dbReference type="NCBI Taxonomy" id="449393"/>
    <lineage>
        <taxon>unclassified sequences</taxon>
        <taxon>metagenomes</taxon>
        <taxon>ecological metagenomes</taxon>
    </lineage>
</organism>
<sequence>MPGAIILVLVLISFPIIVGLSTAGIAALLGFFLHRDAEIRHAGSELVELNN</sequence>
<accession>A0A6J6UGI0</accession>
<name>A0A6J6UGI0_9ZZZZ</name>
<feature type="transmembrane region" description="Helical" evidence="1">
    <location>
        <begin position="6"/>
        <end position="33"/>
    </location>
</feature>